<feature type="transmembrane region" description="Helical" evidence="1">
    <location>
        <begin position="47"/>
        <end position="70"/>
    </location>
</feature>
<evidence type="ECO:0008006" key="4">
    <source>
        <dbReference type="Google" id="ProtNLM"/>
    </source>
</evidence>
<sequence length="166" mass="19223">MKTDFRLKYPLWMMAFIALLGVFAYGINSPSTKRVNTSSNQSVIVEIGAFEGLLIFGAMVVYLVLITIFFSQVKKHNKEKPNQKISLLSIRPLEYLEQDEGMTHITRVAVQKVYTYYTWALPVFTTIIIIMPLSRLVIIFGILAIAFIQYLIYYLEVRKHFKEEAE</sequence>
<dbReference type="EMBL" id="PYAT01000008">
    <property type="protein sequence ID" value="PSL35210.1"/>
    <property type="molecule type" value="Genomic_DNA"/>
</dbReference>
<dbReference type="Proteomes" id="UP000242682">
    <property type="component" value="Unassembled WGS sequence"/>
</dbReference>
<feature type="transmembrane region" description="Helical" evidence="1">
    <location>
        <begin position="137"/>
        <end position="155"/>
    </location>
</feature>
<gene>
    <name evidence="2" type="ORF">B0H99_108116</name>
</gene>
<reference evidence="2 3" key="1">
    <citation type="submission" date="2018-03" db="EMBL/GenBank/DDBJ databases">
        <title>Genomic Encyclopedia of Type Strains, Phase III (KMG-III): the genomes of soil and plant-associated and newly described type strains.</title>
        <authorList>
            <person name="Whitman W."/>
        </authorList>
    </citation>
    <scope>NUCLEOTIDE SEQUENCE [LARGE SCALE GENOMIC DNA]</scope>
    <source>
        <strain evidence="2 3">CGMCC 1.12259</strain>
    </source>
</reference>
<organism evidence="2 3">
    <name type="scientific">Planomicrobium soli</name>
    <dbReference type="NCBI Taxonomy" id="1176648"/>
    <lineage>
        <taxon>Bacteria</taxon>
        <taxon>Bacillati</taxon>
        <taxon>Bacillota</taxon>
        <taxon>Bacilli</taxon>
        <taxon>Bacillales</taxon>
        <taxon>Caryophanaceae</taxon>
        <taxon>Planomicrobium</taxon>
    </lineage>
</organism>
<proteinExistence type="predicted"/>
<protein>
    <recommendedName>
        <fullName evidence="4">DUF3169 family protein</fullName>
    </recommendedName>
</protein>
<dbReference type="AlphaFoldDB" id="A0A2P8GML8"/>
<evidence type="ECO:0000313" key="2">
    <source>
        <dbReference type="EMBL" id="PSL35210.1"/>
    </source>
</evidence>
<evidence type="ECO:0000256" key="1">
    <source>
        <dbReference type="SAM" id="Phobius"/>
    </source>
</evidence>
<feature type="transmembrane region" description="Helical" evidence="1">
    <location>
        <begin position="9"/>
        <end position="27"/>
    </location>
</feature>
<comment type="caution">
    <text evidence="2">The sequence shown here is derived from an EMBL/GenBank/DDBJ whole genome shotgun (WGS) entry which is preliminary data.</text>
</comment>
<feature type="transmembrane region" description="Helical" evidence="1">
    <location>
        <begin position="113"/>
        <end position="131"/>
    </location>
</feature>
<name>A0A2P8GML8_9BACL</name>
<dbReference type="RefSeq" id="WP_106533886.1">
    <property type="nucleotide sequence ID" value="NZ_PYAT01000008.1"/>
</dbReference>
<accession>A0A2P8GML8</accession>
<keyword evidence="1" id="KW-0472">Membrane</keyword>
<dbReference type="OrthoDB" id="2426546at2"/>
<keyword evidence="1" id="KW-0812">Transmembrane</keyword>
<keyword evidence="1" id="KW-1133">Transmembrane helix</keyword>
<keyword evidence="3" id="KW-1185">Reference proteome</keyword>
<evidence type="ECO:0000313" key="3">
    <source>
        <dbReference type="Proteomes" id="UP000242682"/>
    </source>
</evidence>